<dbReference type="InterPro" id="IPR050740">
    <property type="entry name" value="Aldehyde_DH_Superfamily"/>
</dbReference>
<proteinExistence type="inferred from homology"/>
<dbReference type="Gene3D" id="3.40.309.10">
    <property type="entry name" value="Aldehyde Dehydrogenase, Chain A, domain 2"/>
    <property type="match status" value="1"/>
</dbReference>
<feature type="domain" description="Aldehyde dehydrogenase" evidence="3">
    <location>
        <begin position="12"/>
        <end position="59"/>
    </location>
</feature>
<evidence type="ECO:0000256" key="1">
    <source>
        <dbReference type="ARBA" id="ARBA00009986"/>
    </source>
</evidence>
<keyword evidence="2" id="KW-0560">Oxidoreductase</keyword>
<evidence type="ECO:0000259" key="3">
    <source>
        <dbReference type="Pfam" id="PF00171"/>
    </source>
</evidence>
<dbReference type="GO" id="GO:0009450">
    <property type="term" value="P:gamma-aminobutyric acid catabolic process"/>
    <property type="evidence" value="ECO:0007669"/>
    <property type="project" value="TreeGrafter"/>
</dbReference>
<dbReference type="FunFam" id="3.40.605.10:FF:000026">
    <property type="entry name" value="Aldehyde dehydrogenase, putative"/>
    <property type="match status" value="1"/>
</dbReference>
<evidence type="ECO:0000313" key="5">
    <source>
        <dbReference type="Proteomes" id="UP000680045"/>
    </source>
</evidence>
<name>A0A941J3W4_9BACI</name>
<dbReference type="InterPro" id="IPR016163">
    <property type="entry name" value="Ald_DH_C"/>
</dbReference>
<gene>
    <name evidence="4" type="ORF">KEH51_29425</name>
</gene>
<dbReference type="InterPro" id="IPR016161">
    <property type="entry name" value="Ald_DH/histidinol_DH"/>
</dbReference>
<dbReference type="Pfam" id="PF00171">
    <property type="entry name" value="Aldedh"/>
    <property type="match status" value="1"/>
</dbReference>
<dbReference type="Proteomes" id="UP000680045">
    <property type="component" value="Unassembled WGS sequence"/>
</dbReference>
<evidence type="ECO:0000313" key="4">
    <source>
        <dbReference type="EMBL" id="MBR8646383.1"/>
    </source>
</evidence>
<dbReference type="InterPro" id="IPR015590">
    <property type="entry name" value="Aldehyde_DH_dom"/>
</dbReference>
<dbReference type="Gene3D" id="3.40.605.10">
    <property type="entry name" value="Aldehyde Dehydrogenase, Chain A, domain 1"/>
    <property type="match status" value="1"/>
</dbReference>
<comment type="similarity">
    <text evidence="1">Belongs to the aldehyde dehydrogenase family.</text>
</comment>
<feature type="non-terminal residue" evidence="4">
    <location>
        <position position="1"/>
    </location>
</feature>
<reference evidence="4" key="1">
    <citation type="submission" date="2021-04" db="EMBL/GenBank/DDBJ databases">
        <title>Whole genome sequencing of Enterococci isolates from hospitalized patients.</title>
        <authorList>
            <person name="Ogoti B.M."/>
            <person name="Onyambu F.G."/>
        </authorList>
    </citation>
    <scope>NUCLEOTIDE SEQUENCE</scope>
    <source>
        <strain evidence="4">242</strain>
    </source>
</reference>
<dbReference type="SUPFAM" id="SSF53720">
    <property type="entry name" value="ALDH-like"/>
    <property type="match status" value="1"/>
</dbReference>
<comment type="caution">
    <text evidence="4">The sequence shown here is derived from an EMBL/GenBank/DDBJ whole genome shotgun (WGS) entry which is preliminary data.</text>
</comment>
<sequence>IPSHFEQGCLPDALEYGIVGINDSAPSTAQAPFGGMKESGIGREGGHYGMDEYLEVKYVSMQLGK</sequence>
<dbReference type="InterPro" id="IPR016162">
    <property type="entry name" value="Ald_DH_N"/>
</dbReference>
<dbReference type="GO" id="GO:0004777">
    <property type="term" value="F:succinate-semialdehyde dehydrogenase (NAD+) activity"/>
    <property type="evidence" value="ECO:0007669"/>
    <property type="project" value="TreeGrafter"/>
</dbReference>
<dbReference type="PANTHER" id="PTHR43353">
    <property type="entry name" value="SUCCINATE-SEMIALDEHYDE DEHYDROGENASE, MITOCHONDRIAL"/>
    <property type="match status" value="1"/>
</dbReference>
<organism evidence="4 5">
    <name type="scientific">Peribacillus frigoritolerans</name>
    <dbReference type="NCBI Taxonomy" id="450367"/>
    <lineage>
        <taxon>Bacteria</taxon>
        <taxon>Bacillati</taxon>
        <taxon>Bacillota</taxon>
        <taxon>Bacilli</taxon>
        <taxon>Bacillales</taxon>
        <taxon>Bacillaceae</taxon>
        <taxon>Peribacillus</taxon>
    </lineage>
</organism>
<dbReference type="AlphaFoldDB" id="A0A941J3W4"/>
<evidence type="ECO:0000256" key="2">
    <source>
        <dbReference type="ARBA" id="ARBA00023002"/>
    </source>
</evidence>
<dbReference type="PANTHER" id="PTHR43353:SF5">
    <property type="entry name" value="SUCCINATE-SEMIALDEHYDE DEHYDROGENASE, MITOCHONDRIAL"/>
    <property type="match status" value="1"/>
</dbReference>
<accession>A0A941J3W4</accession>
<protein>
    <submittedName>
        <fullName evidence="4">Aldehyde dehydrogenase family protein</fullName>
    </submittedName>
</protein>
<dbReference type="EMBL" id="JAGTPW010000095">
    <property type="protein sequence ID" value="MBR8646383.1"/>
    <property type="molecule type" value="Genomic_DNA"/>
</dbReference>